<evidence type="ECO:0000313" key="3">
    <source>
        <dbReference type="RefSeq" id="XP_012946000.1"/>
    </source>
</evidence>
<feature type="non-terminal residue" evidence="3">
    <location>
        <position position="118"/>
    </location>
</feature>
<feature type="compositionally biased region" description="Basic and acidic residues" evidence="1">
    <location>
        <begin position="109"/>
        <end position="118"/>
    </location>
</feature>
<proteinExistence type="predicted"/>
<sequence length="118" mass="12763">MVGVSGPVPGCRVWQGRNMADCTSSQQGRGDEKSMKSSTKTRRSPRIQKNGKHVENESSLKDMRKRDKSESKRSVVNVEATPPAGSVVDRNTTHVDRAGATGELGRAGGEQHGDTRET</sequence>
<gene>
    <name evidence="3" type="primary">LOC106013827</name>
</gene>
<evidence type="ECO:0000313" key="2">
    <source>
        <dbReference type="Proteomes" id="UP000694888"/>
    </source>
</evidence>
<dbReference type="GeneID" id="106013827"/>
<keyword evidence="2" id="KW-1185">Reference proteome</keyword>
<dbReference type="RefSeq" id="XP_012946000.1">
    <property type="nucleotide sequence ID" value="XM_013090546.2"/>
</dbReference>
<evidence type="ECO:0000256" key="1">
    <source>
        <dbReference type="SAM" id="MobiDB-lite"/>
    </source>
</evidence>
<feature type="compositionally biased region" description="Basic and acidic residues" evidence="1">
    <location>
        <begin position="52"/>
        <end position="73"/>
    </location>
</feature>
<dbReference type="Proteomes" id="UP000694888">
    <property type="component" value="Unplaced"/>
</dbReference>
<name>A0ABM1AE85_APLCA</name>
<organism evidence="2 3">
    <name type="scientific">Aplysia californica</name>
    <name type="common">California sea hare</name>
    <dbReference type="NCBI Taxonomy" id="6500"/>
    <lineage>
        <taxon>Eukaryota</taxon>
        <taxon>Metazoa</taxon>
        <taxon>Spiralia</taxon>
        <taxon>Lophotrochozoa</taxon>
        <taxon>Mollusca</taxon>
        <taxon>Gastropoda</taxon>
        <taxon>Heterobranchia</taxon>
        <taxon>Euthyneura</taxon>
        <taxon>Tectipleura</taxon>
        <taxon>Aplysiida</taxon>
        <taxon>Aplysioidea</taxon>
        <taxon>Aplysiidae</taxon>
        <taxon>Aplysia</taxon>
    </lineage>
</organism>
<feature type="compositionally biased region" description="Basic residues" evidence="1">
    <location>
        <begin position="39"/>
        <end position="51"/>
    </location>
</feature>
<feature type="region of interest" description="Disordered" evidence="1">
    <location>
        <begin position="1"/>
        <end position="118"/>
    </location>
</feature>
<protein>
    <submittedName>
        <fullName evidence="3">Uncharacterized protein LOC106013827</fullName>
    </submittedName>
</protein>
<reference evidence="3" key="1">
    <citation type="submission" date="2025-08" db="UniProtKB">
        <authorList>
            <consortium name="RefSeq"/>
        </authorList>
    </citation>
    <scope>IDENTIFICATION</scope>
</reference>
<accession>A0ABM1AE85</accession>